<dbReference type="OrthoDB" id="4869864at2"/>
<dbReference type="GO" id="GO:0006355">
    <property type="term" value="P:regulation of DNA-templated transcription"/>
    <property type="evidence" value="ECO:0007669"/>
    <property type="project" value="InterPro"/>
</dbReference>
<dbReference type="GO" id="GO:0000160">
    <property type="term" value="P:phosphorelay signal transduction system"/>
    <property type="evidence" value="ECO:0007669"/>
    <property type="project" value="InterPro"/>
</dbReference>
<accession>A0A516GD38</accession>
<dbReference type="InterPro" id="IPR016032">
    <property type="entry name" value="Sig_transdc_resp-reg_C-effctor"/>
</dbReference>
<name>A0A516GD38_9MICO</name>
<dbReference type="Proteomes" id="UP000315395">
    <property type="component" value="Chromosome"/>
</dbReference>
<dbReference type="SMART" id="SM00862">
    <property type="entry name" value="Trans_reg_C"/>
    <property type="match status" value="1"/>
</dbReference>
<dbReference type="AlphaFoldDB" id="A0A516GD38"/>
<gene>
    <name evidence="4" type="ORF">FNH13_13805</name>
</gene>
<evidence type="ECO:0000313" key="4">
    <source>
        <dbReference type="EMBL" id="QDO89270.1"/>
    </source>
</evidence>
<dbReference type="CDD" id="cd00383">
    <property type="entry name" value="trans_reg_C"/>
    <property type="match status" value="1"/>
</dbReference>
<evidence type="ECO:0000256" key="1">
    <source>
        <dbReference type="ARBA" id="ARBA00023125"/>
    </source>
</evidence>
<dbReference type="PROSITE" id="PS51755">
    <property type="entry name" value="OMPR_PHOB"/>
    <property type="match status" value="1"/>
</dbReference>
<dbReference type="Gene3D" id="1.10.10.10">
    <property type="entry name" value="Winged helix-like DNA-binding domain superfamily/Winged helix DNA-binding domain"/>
    <property type="match status" value="1"/>
</dbReference>
<evidence type="ECO:0000256" key="2">
    <source>
        <dbReference type="PROSITE-ProRule" id="PRU01091"/>
    </source>
</evidence>
<dbReference type="RefSeq" id="WP_143783949.1">
    <property type="nucleotide sequence ID" value="NZ_CP041616.1"/>
</dbReference>
<dbReference type="KEGG" id="orz:FNH13_13805"/>
<reference evidence="4 5" key="1">
    <citation type="submission" date="2019-07" db="EMBL/GenBank/DDBJ databases">
        <title>complete genome sequencing of Ornithinimicrobium sp. H23M54.</title>
        <authorList>
            <person name="Bae J.-W."/>
            <person name="Lee S.-Y."/>
        </authorList>
    </citation>
    <scope>NUCLEOTIDE SEQUENCE [LARGE SCALE GENOMIC DNA]</scope>
    <source>
        <strain evidence="4 5">H23M54</strain>
    </source>
</reference>
<keyword evidence="5" id="KW-1185">Reference proteome</keyword>
<feature type="DNA-binding region" description="OmpR/PhoB-type" evidence="2">
    <location>
        <begin position="61"/>
        <end position="159"/>
    </location>
</feature>
<protein>
    <submittedName>
        <fullName evidence="4">Helix-turn-helix domain-containing protein</fullName>
    </submittedName>
</protein>
<dbReference type="EMBL" id="CP041616">
    <property type="protein sequence ID" value="QDO89270.1"/>
    <property type="molecule type" value="Genomic_DNA"/>
</dbReference>
<dbReference type="SUPFAM" id="SSF46894">
    <property type="entry name" value="C-terminal effector domain of the bipartite response regulators"/>
    <property type="match status" value="1"/>
</dbReference>
<dbReference type="InterPro" id="IPR036388">
    <property type="entry name" value="WH-like_DNA-bd_sf"/>
</dbReference>
<sequence>MHPLPHPDAASATIVLIVSSDAGERDRLRRCVPPGVAVHCVATEGEALEKLGSGAGGVTAARPVATSRPGVQLLPDGALVAGNLVRLTPLEHAMLRCLLTPTGSVWSLLALSEQVWGTSFVGNGSQVRAVLKRLRRKLLMADANVQIEAVRGRGLRLIDGP</sequence>
<evidence type="ECO:0000313" key="5">
    <source>
        <dbReference type="Proteomes" id="UP000315395"/>
    </source>
</evidence>
<keyword evidence="1 2" id="KW-0238">DNA-binding</keyword>
<evidence type="ECO:0000259" key="3">
    <source>
        <dbReference type="PROSITE" id="PS51755"/>
    </source>
</evidence>
<organism evidence="4 5">
    <name type="scientific">Ornithinimicrobium ciconiae</name>
    <dbReference type="NCBI Taxonomy" id="2594265"/>
    <lineage>
        <taxon>Bacteria</taxon>
        <taxon>Bacillati</taxon>
        <taxon>Actinomycetota</taxon>
        <taxon>Actinomycetes</taxon>
        <taxon>Micrococcales</taxon>
        <taxon>Ornithinimicrobiaceae</taxon>
        <taxon>Ornithinimicrobium</taxon>
    </lineage>
</organism>
<dbReference type="Pfam" id="PF00486">
    <property type="entry name" value="Trans_reg_C"/>
    <property type="match status" value="1"/>
</dbReference>
<dbReference type="GO" id="GO:0003677">
    <property type="term" value="F:DNA binding"/>
    <property type="evidence" value="ECO:0007669"/>
    <property type="project" value="UniProtKB-UniRule"/>
</dbReference>
<dbReference type="InterPro" id="IPR001867">
    <property type="entry name" value="OmpR/PhoB-type_DNA-bd"/>
</dbReference>
<feature type="domain" description="OmpR/PhoB-type" evidence="3">
    <location>
        <begin position="61"/>
        <end position="159"/>
    </location>
</feature>
<proteinExistence type="predicted"/>